<feature type="region of interest" description="Disordered" evidence="4">
    <location>
        <begin position="606"/>
        <end position="628"/>
    </location>
</feature>
<dbReference type="PRINTS" id="PR00320">
    <property type="entry name" value="GPROTEINBRPT"/>
</dbReference>
<keyword evidence="5" id="KW-0472">Membrane</keyword>
<dbReference type="STRING" id="2018661.A0A2A2KKJ4"/>
<dbReference type="Pfam" id="PF07690">
    <property type="entry name" value="MFS_1"/>
    <property type="match status" value="1"/>
</dbReference>
<dbReference type="OrthoDB" id="6262491at2759"/>
<dbReference type="Pfam" id="PF00400">
    <property type="entry name" value="WD40"/>
    <property type="match status" value="3"/>
</dbReference>
<evidence type="ECO:0000256" key="4">
    <source>
        <dbReference type="SAM" id="MobiDB-lite"/>
    </source>
</evidence>
<evidence type="ECO:0000256" key="5">
    <source>
        <dbReference type="SAM" id="Phobius"/>
    </source>
</evidence>
<dbReference type="EMBL" id="LIAE01008330">
    <property type="protein sequence ID" value="PAV74465.1"/>
    <property type="molecule type" value="Genomic_DNA"/>
</dbReference>
<dbReference type="Gene3D" id="2.130.10.10">
    <property type="entry name" value="YVTN repeat-like/Quinoprotein amine dehydrogenase"/>
    <property type="match status" value="2"/>
</dbReference>
<dbReference type="CDD" id="cd00200">
    <property type="entry name" value="WD40"/>
    <property type="match status" value="1"/>
</dbReference>
<feature type="transmembrane region" description="Helical" evidence="5">
    <location>
        <begin position="119"/>
        <end position="142"/>
    </location>
</feature>
<feature type="transmembrane region" description="Helical" evidence="5">
    <location>
        <begin position="26"/>
        <end position="45"/>
    </location>
</feature>
<keyword evidence="7" id="KW-1185">Reference proteome</keyword>
<dbReference type="InterPro" id="IPR036322">
    <property type="entry name" value="WD40_repeat_dom_sf"/>
</dbReference>
<dbReference type="PANTHER" id="PTHR19869">
    <property type="entry name" value="SPERMATID WD-REPEAT PROTEIN"/>
    <property type="match status" value="1"/>
</dbReference>
<protein>
    <submittedName>
        <fullName evidence="6">Uncharacterized protein</fullName>
    </submittedName>
</protein>
<organism evidence="6 7">
    <name type="scientific">Diploscapter pachys</name>
    <dbReference type="NCBI Taxonomy" id="2018661"/>
    <lineage>
        <taxon>Eukaryota</taxon>
        <taxon>Metazoa</taxon>
        <taxon>Ecdysozoa</taxon>
        <taxon>Nematoda</taxon>
        <taxon>Chromadorea</taxon>
        <taxon>Rhabditida</taxon>
        <taxon>Rhabditina</taxon>
        <taxon>Rhabditomorpha</taxon>
        <taxon>Rhabditoidea</taxon>
        <taxon>Rhabditidae</taxon>
        <taxon>Diploscapter</taxon>
    </lineage>
</organism>
<keyword evidence="1 3" id="KW-0853">WD repeat</keyword>
<feature type="repeat" description="WD" evidence="3">
    <location>
        <begin position="377"/>
        <end position="417"/>
    </location>
</feature>
<reference evidence="6 7" key="1">
    <citation type="journal article" date="2017" name="Curr. Biol.">
        <title>Genome architecture and evolution of a unichromosomal asexual nematode.</title>
        <authorList>
            <person name="Fradin H."/>
            <person name="Zegar C."/>
            <person name="Gutwein M."/>
            <person name="Lucas J."/>
            <person name="Kovtun M."/>
            <person name="Corcoran D."/>
            <person name="Baugh L.R."/>
            <person name="Kiontke K."/>
            <person name="Gunsalus K."/>
            <person name="Fitch D.H."/>
            <person name="Piano F."/>
        </authorList>
    </citation>
    <scope>NUCLEOTIDE SEQUENCE [LARGE SCALE GENOMIC DNA]</scope>
    <source>
        <strain evidence="6">PF1309</strain>
    </source>
</reference>
<dbReference type="InterPro" id="IPR020472">
    <property type="entry name" value="WD40_PAC1"/>
</dbReference>
<feature type="compositionally biased region" description="Low complexity" evidence="4">
    <location>
        <begin position="606"/>
        <end position="617"/>
    </location>
</feature>
<dbReference type="AlphaFoldDB" id="A0A2A2KKJ4"/>
<dbReference type="InterPro" id="IPR019775">
    <property type="entry name" value="WD40_repeat_CS"/>
</dbReference>
<keyword evidence="5" id="KW-0812">Transmembrane</keyword>
<dbReference type="InterPro" id="IPR001680">
    <property type="entry name" value="WD40_rpt"/>
</dbReference>
<name>A0A2A2KKJ4_9BILA</name>
<comment type="caution">
    <text evidence="6">The sequence shown here is derived from an EMBL/GenBank/DDBJ whole genome shotgun (WGS) entry which is preliminary data.</text>
</comment>
<dbReference type="InterPro" id="IPR015943">
    <property type="entry name" value="WD40/YVTN_repeat-like_dom_sf"/>
</dbReference>
<dbReference type="InterPro" id="IPR036259">
    <property type="entry name" value="MFS_trans_sf"/>
</dbReference>
<dbReference type="SUPFAM" id="SSF103473">
    <property type="entry name" value="MFS general substrate transporter"/>
    <property type="match status" value="1"/>
</dbReference>
<dbReference type="InterPro" id="IPR040066">
    <property type="entry name" value="WDR31"/>
</dbReference>
<dbReference type="PROSITE" id="PS50294">
    <property type="entry name" value="WD_REPEATS_REGION"/>
    <property type="match status" value="2"/>
</dbReference>
<keyword evidence="5" id="KW-1133">Transmembrane helix</keyword>
<dbReference type="GO" id="GO:0022857">
    <property type="term" value="F:transmembrane transporter activity"/>
    <property type="evidence" value="ECO:0007669"/>
    <property type="project" value="InterPro"/>
</dbReference>
<dbReference type="Gene3D" id="1.20.1250.20">
    <property type="entry name" value="MFS general substrate transporter like domains"/>
    <property type="match status" value="1"/>
</dbReference>
<feature type="repeat" description="WD" evidence="3">
    <location>
        <begin position="336"/>
        <end position="376"/>
    </location>
</feature>
<keyword evidence="2" id="KW-0677">Repeat</keyword>
<dbReference type="PROSITE" id="PS00678">
    <property type="entry name" value="WD_REPEATS_1"/>
    <property type="match status" value="1"/>
</dbReference>
<dbReference type="SUPFAM" id="SSF50978">
    <property type="entry name" value="WD40 repeat-like"/>
    <property type="match status" value="1"/>
</dbReference>
<gene>
    <name evidence="6" type="ORF">WR25_02447</name>
</gene>
<feature type="transmembrane region" description="Helical" evidence="5">
    <location>
        <begin position="57"/>
        <end position="78"/>
    </location>
</feature>
<dbReference type="InterPro" id="IPR011701">
    <property type="entry name" value="MFS"/>
</dbReference>
<evidence type="ECO:0000313" key="6">
    <source>
        <dbReference type="EMBL" id="PAV74465.1"/>
    </source>
</evidence>
<proteinExistence type="predicted"/>
<evidence type="ECO:0000256" key="3">
    <source>
        <dbReference type="PROSITE-ProRule" id="PRU00221"/>
    </source>
</evidence>
<feature type="repeat" description="WD" evidence="3">
    <location>
        <begin position="507"/>
        <end position="552"/>
    </location>
</feature>
<feature type="repeat" description="WD" evidence="3">
    <location>
        <begin position="418"/>
        <end position="459"/>
    </location>
</feature>
<dbReference type="SMART" id="SM00320">
    <property type="entry name" value="WD40"/>
    <property type="match status" value="7"/>
</dbReference>
<evidence type="ECO:0000256" key="2">
    <source>
        <dbReference type="ARBA" id="ARBA00022737"/>
    </source>
</evidence>
<feature type="transmembrane region" description="Helical" evidence="5">
    <location>
        <begin position="84"/>
        <end position="107"/>
    </location>
</feature>
<feature type="transmembrane region" description="Helical" evidence="5">
    <location>
        <begin position="154"/>
        <end position="176"/>
    </location>
</feature>
<accession>A0A2A2KKJ4</accession>
<dbReference type="PANTHER" id="PTHR19869:SF1">
    <property type="entry name" value="WD REPEAT-CONTAINING PROTEIN 31"/>
    <property type="match status" value="1"/>
</dbReference>
<evidence type="ECO:0000313" key="7">
    <source>
        <dbReference type="Proteomes" id="UP000218231"/>
    </source>
</evidence>
<sequence>MQMAMYSNSIYAYLRTLDPQANEDDFSWVLAISSIGQGVGSFIFGHFAEKPSKIRKYLFFGMILSTVSNIPYLCLPFFESKQVILVMMVSRFVAGLGITIALLRYFASTHSDKVKRSKAMALLSAGSAFGSLIGSGIIVFYSKALQVETAVLNTYTITPILSILSSLAGFAVLLCLRPNRPSKDCEKIEYQCNNNGSKEKIAFGQNEVKHDNIALFVCIYTRFAQNFMQAALDTFGQPYLMILYMISKKDIIGNKMGNAYMAISTQDPNDVMKANLRKSKSHGLVSSVEHRKTPHLDTITALLPVRPGMLLAASKDRSVSLNNMDTGECILRNVCHSEEVTKIAYRNAVGKHVILTGSRDQTIKLWQFNNGALLKTFNGHQFVVTGLATVDDSRFVSGSRDTSVRLWDLETGKEVRRQDINRNIVTHIVYHNSTGVFAQSSEDKEIKIWDTRDLKVAYSFPRKEHIQMHCDFFPDGTFLVSSSNGFNGDGCELTIWDVRTRKAFRELRGHEGSVTCVSFVPQQMTFKKLIASVSADQTIRLWNAEEGGCLWTEEASLHGDNLTCTAISDGQMVVGGAKGTMIQYKLQSKAGRIFLHQLSTYSQTSLTTSNSSFNTTSKSRDTSSYLAS</sequence>
<dbReference type="Proteomes" id="UP000218231">
    <property type="component" value="Unassembled WGS sequence"/>
</dbReference>
<evidence type="ECO:0000256" key="1">
    <source>
        <dbReference type="ARBA" id="ARBA00022574"/>
    </source>
</evidence>
<dbReference type="PROSITE" id="PS50082">
    <property type="entry name" value="WD_REPEATS_2"/>
    <property type="match status" value="4"/>
</dbReference>